<dbReference type="Gene3D" id="3.30.1590.10">
    <property type="entry name" value="Maltooligosyl trehalose synthase, domain 2"/>
    <property type="match status" value="1"/>
</dbReference>
<dbReference type="PANTHER" id="PTHR10357:SF216">
    <property type="entry name" value="MALTOOLIGOSYL TREHALOSE SYNTHASE-RELATED"/>
    <property type="match status" value="1"/>
</dbReference>
<dbReference type="Gene3D" id="1.10.10.470">
    <property type="entry name" value="Maltooligosyl trehalose synthase, domain 4"/>
    <property type="match status" value="1"/>
</dbReference>
<accession>A0A438AIC5</accession>
<dbReference type="PANTHER" id="PTHR10357">
    <property type="entry name" value="ALPHA-AMYLASE FAMILY MEMBER"/>
    <property type="match status" value="1"/>
</dbReference>
<dbReference type="NCBIfam" id="TIGR02401">
    <property type="entry name" value="trehalose_TreY"/>
    <property type="match status" value="1"/>
</dbReference>
<dbReference type="SMART" id="SM00642">
    <property type="entry name" value="Aamy"/>
    <property type="match status" value="1"/>
</dbReference>
<feature type="domain" description="Glycosyl hydrolase family 13 catalytic" evidence="1">
    <location>
        <begin position="6"/>
        <end position="422"/>
    </location>
</feature>
<dbReference type="Gene3D" id="1.10.150.200">
    <property type="entry name" value="Maltooligosyl trehalose synthase, domain 3"/>
    <property type="match status" value="1"/>
</dbReference>
<proteinExistence type="predicted"/>
<comment type="caution">
    <text evidence="2">The sequence shown here is derived from an EMBL/GenBank/DDBJ whole genome shotgun (WGS) entry which is preliminary data.</text>
</comment>
<dbReference type="OrthoDB" id="9761577at2"/>
<evidence type="ECO:0000313" key="2">
    <source>
        <dbReference type="EMBL" id="RVV98459.1"/>
    </source>
</evidence>
<dbReference type="GO" id="GO:0047470">
    <property type="term" value="F:(1,4)-alpha-D-glucan 1-alpha-D-glucosylmutase activity"/>
    <property type="evidence" value="ECO:0007669"/>
    <property type="project" value="TreeGrafter"/>
</dbReference>
<dbReference type="AlphaFoldDB" id="A0A438AIC5"/>
<dbReference type="RefSeq" id="WP_127905692.1">
    <property type="nucleotide sequence ID" value="NZ_RQXX01000002.1"/>
</dbReference>
<dbReference type="Proteomes" id="UP000285908">
    <property type="component" value="Unassembled WGS sequence"/>
</dbReference>
<sequence>MIRPLTATYRLQMRGGMDFAKAGTVLPYLADLGVSHVYLSPIFTADDGSTHGYDVVDPTEIEPGLGGVDGFRRLADQAHGMGLGVILDCVPNHTAFSLSNPWLWDVLKWGAVSRYAMHFDIDWALGRVKLPWLEAPFETMLADGAFRVVDDAEGGLLFDTGGMQIPMQPRTEIPEDRRDDPEALRKAHDAQHWQLVHWEMERDSVSHRRFFNITGLIGMRVEDPQVFEDTHALLFDLVDSGHVDGVRLDHIDGLADPTGYLDRLAQRLPQTPVWVEKILVGDEPLPDWPVSGTTGYEAGRALARVLTQPEGLAELDRLWRKATGYEGDFHAALDEAKGEVLRRDLGAELQALLARVETLAEADPTVEFGAETLREALIALIIAFPRYRSYITEDEVPPGDAALWTEVADTAAAQLRIDTALRWLAGKIIAPEGDEAAAFVKRLQQTTGALLAKAHEDTAAFRYNRYLAANEVGAEPDAPCLDAAGFDAHLAHRQKTQPLGLTLTSSHDTKRSEDARMRLVAISHAPEAFWELWESGAAIDGASDVDANLRWFGVQAALAIWDGNDPAIPDRLREHLTKAMREAKEITNWVRPDEAAEARALDWIAALAGRWAQTPPDGLLRLAAIGEGLSLRQVALKLTMPGVPDIYQGAEGPLFQLTDPDNRAEVDFDAMAALPAEPGFAGDKARLTRALLALRRDHPDLFRDGAASWSDGTLYRADGGTRLSVATAQTDPVPGGRRIWPDTMAEGADGAPRLTITVNAD</sequence>
<protein>
    <submittedName>
        <fullName evidence="2">Malto-oligosyltrehalose synthase</fullName>
    </submittedName>
</protein>
<dbReference type="InterPro" id="IPR017853">
    <property type="entry name" value="GH"/>
</dbReference>
<keyword evidence="3" id="KW-1185">Reference proteome</keyword>
<name>A0A438AIC5_9RHOB</name>
<dbReference type="CDD" id="cd11336">
    <property type="entry name" value="AmyAc_MTSase"/>
    <property type="match status" value="1"/>
</dbReference>
<gene>
    <name evidence="2" type="primary">treY</name>
    <name evidence="2" type="ORF">EKE94_05940</name>
</gene>
<dbReference type="Gene3D" id="3.20.20.80">
    <property type="entry name" value="Glycosidases"/>
    <property type="match status" value="1"/>
</dbReference>
<dbReference type="InterPro" id="IPR013797">
    <property type="entry name" value="Maltooligo_trehalose_synth_4"/>
</dbReference>
<reference evidence="2 3" key="1">
    <citation type="submission" date="2018-11" db="EMBL/GenBank/DDBJ databases">
        <title>Mesobaculum littorinae gen. nov., sp. nov., isolated from Littorina scabra that represents a novel genus of the order Rhodobacteraceae.</title>
        <authorList>
            <person name="Li F."/>
        </authorList>
    </citation>
    <scope>NUCLEOTIDE SEQUENCE [LARGE SCALE GENOMIC DNA]</scope>
    <source>
        <strain evidence="2 3">M0103</strain>
    </source>
</reference>
<dbReference type="Pfam" id="PF00128">
    <property type="entry name" value="Alpha-amylase"/>
    <property type="match status" value="1"/>
</dbReference>
<dbReference type="EMBL" id="RQXX01000002">
    <property type="protein sequence ID" value="RVV98459.1"/>
    <property type="molecule type" value="Genomic_DNA"/>
</dbReference>
<dbReference type="InterPro" id="IPR006047">
    <property type="entry name" value="GH13_cat_dom"/>
</dbReference>
<evidence type="ECO:0000313" key="3">
    <source>
        <dbReference type="Proteomes" id="UP000285908"/>
    </source>
</evidence>
<dbReference type="GO" id="GO:0005992">
    <property type="term" value="P:trehalose biosynthetic process"/>
    <property type="evidence" value="ECO:0007669"/>
    <property type="project" value="TreeGrafter"/>
</dbReference>
<dbReference type="SUPFAM" id="SSF51445">
    <property type="entry name" value="(Trans)glycosidases"/>
    <property type="match status" value="1"/>
</dbReference>
<evidence type="ECO:0000259" key="1">
    <source>
        <dbReference type="SMART" id="SM00642"/>
    </source>
</evidence>
<organism evidence="2 3">
    <name type="scientific">Mesobaculum littorinae</name>
    <dbReference type="NCBI Taxonomy" id="2486419"/>
    <lineage>
        <taxon>Bacteria</taxon>
        <taxon>Pseudomonadati</taxon>
        <taxon>Pseudomonadota</taxon>
        <taxon>Alphaproteobacteria</taxon>
        <taxon>Rhodobacterales</taxon>
        <taxon>Roseobacteraceae</taxon>
        <taxon>Mesobaculum</taxon>
    </lineage>
</organism>
<dbReference type="InterPro" id="IPR012767">
    <property type="entry name" value="Trehalose_TreY"/>
</dbReference>
<dbReference type="GO" id="GO:0030980">
    <property type="term" value="P:alpha-glucan catabolic process"/>
    <property type="evidence" value="ECO:0007669"/>
    <property type="project" value="TreeGrafter"/>
</dbReference>